<dbReference type="PROSITE" id="PS50041">
    <property type="entry name" value="C_TYPE_LECTIN_2"/>
    <property type="match status" value="8"/>
</dbReference>
<dbReference type="EMBL" id="AFYH01246150">
    <property type="status" value="NOT_ANNOTATED_CDS"/>
    <property type="molecule type" value="Genomic_DNA"/>
</dbReference>
<evidence type="ECO:0000256" key="1">
    <source>
        <dbReference type="ARBA" id="ARBA00023157"/>
    </source>
</evidence>
<dbReference type="OMA" id="QETEGQW"/>
<dbReference type="AlphaFoldDB" id="H2ZZL3"/>
<name>H2ZZL3_LATCH</name>
<dbReference type="EMBL" id="AFYH01246151">
    <property type="status" value="NOT_ANNOTATED_CDS"/>
    <property type="molecule type" value="Genomic_DNA"/>
</dbReference>
<evidence type="ECO:0000259" key="2">
    <source>
        <dbReference type="PROSITE" id="PS50041"/>
    </source>
</evidence>
<feature type="domain" description="C-type lectin" evidence="2">
    <location>
        <begin position="632"/>
        <end position="737"/>
    </location>
</feature>
<proteinExistence type="predicted"/>
<dbReference type="InterPro" id="IPR018378">
    <property type="entry name" value="C-type_lectin_CS"/>
</dbReference>
<keyword evidence="1" id="KW-1015">Disulfide bond</keyword>
<dbReference type="EMBL" id="AFYH01246148">
    <property type="status" value="NOT_ANNOTATED_CDS"/>
    <property type="molecule type" value="Genomic_DNA"/>
</dbReference>
<feature type="domain" description="C-type lectin" evidence="2">
    <location>
        <begin position="506"/>
        <end position="607"/>
    </location>
</feature>
<dbReference type="InterPro" id="IPR001304">
    <property type="entry name" value="C-type_lectin-like"/>
</dbReference>
<dbReference type="InParanoid" id="H2ZZL3"/>
<evidence type="ECO:0000313" key="3">
    <source>
        <dbReference type="Ensembl" id="ENSLACP00000002834.1"/>
    </source>
</evidence>
<protein>
    <recommendedName>
        <fullName evidence="2">C-type lectin domain-containing protein</fullName>
    </recommendedName>
</protein>
<dbReference type="eggNOG" id="KOG4297">
    <property type="taxonomic scope" value="Eukaryota"/>
</dbReference>
<sequence>QPDRFVFFSGMTSTIAVDMIKEYILVKENLTWPRAQNYCRTHHKDLVSIHSKEEVKTLLEKYRDVNVDFLWIGLEKNASKDQWMWSSGEPVNFTNWGENEPNNKGQREDYVVMQYTGKWHDYACTSSQFYVCFNGSRSSGDLKYHLIQEKKTWFEARDTCRKNYTDLVSITSQQELWNITNITEGKNVWIGLYQNPWQWSNGDESSFQYWDTNDPSIEADEACVGVWLKHKGDGHPSEVGKWADFRSNTYHQYFLCYKDMFSVYLNEKILSKRLTSQNCPPGFTKSGPHPSSSPFEIMINWIDGPRDADVWIGLYQNPWQWINADEPSFQYWDTNQPNSNGGDEGCVGMCETGKWNDFSFTTESYFLCYQVGRRIITEKFILIKENKTWTDALLYCRHKYGDLVSVTDCDVQKEVAEIAKESDGDRVWIGLRKDSLFGFWFWMEGNESDYEYWGNGVQTDPQMDHCGSIDKSKNSTWGIQCCLTEKTFDFFCIVTSTIAVEVVKEYILVKENLTWPRAQNYCRTHHKDLVSIHSKEEVKTLLEKYRDVNVDFLWIGLEKNASKDQWMWSSGEPVNFTNWGENQPNNAGQREDCVAIEAAATWHDYPCHSAASGHQFYFACFNGSLSSGDLKYHLIQEKKTWFEARDTCRKNYTDLVSITSQQEQDNIKNLVGSDFAWIGLYQNPWQWSNGDESSFQYWDIDEPHKSDKEGCVGICNNSETGKWNDFSCTTESYFLCYQVVTEKFNLTLVKEKTTWKETLIYCRTNHTDLVSITGPEIQKQVAEVVRASAENRVWIRLHRERFSGYWFWMNEKVLDYHNWGSGIQGDPFTDHCGFMDKGRNFAWGNTCCHALFSFVCVKGPSSPQQEFILLEKNLTWPNAQSYCRTHHKDLVSVHSKEEGKTLLEKYGDVDVDFLWIGLEKNASKNQWMWSSGEPVSFTYW</sequence>
<dbReference type="Ensembl" id="ENSLACT00000002856.1">
    <property type="protein sequence ID" value="ENSLACP00000002834.1"/>
    <property type="gene ID" value="ENSLACG00000002532.1"/>
</dbReference>
<dbReference type="Pfam" id="PF00059">
    <property type="entry name" value="Lectin_C"/>
    <property type="match status" value="8"/>
</dbReference>
<dbReference type="HOGENOM" id="CLU_333896_0_0_1"/>
<evidence type="ECO:0000313" key="4">
    <source>
        <dbReference type="Proteomes" id="UP000008672"/>
    </source>
</evidence>
<feature type="domain" description="C-type lectin" evidence="2">
    <location>
        <begin position="867"/>
        <end position="940"/>
    </location>
</feature>
<dbReference type="EMBL" id="AFYH01246152">
    <property type="status" value="NOT_ANNOTATED_CDS"/>
    <property type="molecule type" value="Genomic_DNA"/>
</dbReference>
<feature type="domain" description="C-type lectin" evidence="2">
    <location>
        <begin position="736"/>
        <end position="857"/>
    </location>
</feature>
<dbReference type="CDD" id="cd00037">
    <property type="entry name" value="CLECT"/>
    <property type="match status" value="3"/>
</dbReference>
<feature type="domain" description="C-type lectin" evidence="2">
    <location>
        <begin position="23"/>
        <end position="133"/>
    </location>
</feature>
<dbReference type="PROSITE" id="PS00615">
    <property type="entry name" value="C_TYPE_LECTIN_1"/>
    <property type="match status" value="2"/>
</dbReference>
<dbReference type="SMART" id="SM00034">
    <property type="entry name" value="CLECT"/>
    <property type="match status" value="7"/>
</dbReference>
<dbReference type="PANTHER" id="PTHR45784">
    <property type="entry name" value="C-TYPE LECTIN DOMAIN FAMILY 20 MEMBER A-RELATED"/>
    <property type="match status" value="1"/>
</dbReference>
<feature type="domain" description="C-type lectin" evidence="2">
    <location>
        <begin position="380"/>
        <end position="488"/>
    </location>
</feature>
<dbReference type="EMBL" id="AFYH01246149">
    <property type="status" value="NOT_ANNOTATED_CDS"/>
    <property type="molecule type" value="Genomic_DNA"/>
</dbReference>
<dbReference type="SUPFAM" id="SSF56436">
    <property type="entry name" value="C-type lectin-like"/>
    <property type="match status" value="8"/>
</dbReference>
<reference evidence="3" key="2">
    <citation type="submission" date="2025-08" db="UniProtKB">
        <authorList>
            <consortium name="Ensembl"/>
        </authorList>
    </citation>
    <scope>IDENTIFICATION</scope>
</reference>
<keyword evidence="4" id="KW-1185">Reference proteome</keyword>
<dbReference type="InterPro" id="IPR016187">
    <property type="entry name" value="CTDL_fold"/>
</dbReference>
<dbReference type="Proteomes" id="UP000008672">
    <property type="component" value="Unassembled WGS sequence"/>
</dbReference>
<dbReference type="Gene3D" id="3.10.100.10">
    <property type="entry name" value="Mannose-Binding Protein A, subunit A"/>
    <property type="match status" value="8"/>
</dbReference>
<organism evidence="3 4">
    <name type="scientific">Latimeria chalumnae</name>
    <name type="common">Coelacanth</name>
    <dbReference type="NCBI Taxonomy" id="7897"/>
    <lineage>
        <taxon>Eukaryota</taxon>
        <taxon>Metazoa</taxon>
        <taxon>Chordata</taxon>
        <taxon>Craniata</taxon>
        <taxon>Vertebrata</taxon>
        <taxon>Euteleostomi</taxon>
        <taxon>Coelacanthiformes</taxon>
        <taxon>Coelacanthidae</taxon>
        <taxon>Latimeria</taxon>
    </lineage>
</organism>
<feature type="domain" description="C-type lectin" evidence="2">
    <location>
        <begin position="144"/>
        <end position="244"/>
    </location>
</feature>
<reference evidence="4" key="1">
    <citation type="submission" date="2011-08" db="EMBL/GenBank/DDBJ databases">
        <title>The draft genome of Latimeria chalumnae.</title>
        <authorList>
            <person name="Di Palma F."/>
            <person name="Alfoldi J."/>
            <person name="Johnson J."/>
            <person name="Berlin A."/>
            <person name="Gnerre S."/>
            <person name="Jaffe D."/>
            <person name="MacCallum I."/>
            <person name="Young S."/>
            <person name="Walker B.J."/>
            <person name="Lander E."/>
            <person name="Lindblad-Toh K."/>
        </authorList>
    </citation>
    <scope>NUCLEOTIDE SEQUENCE [LARGE SCALE GENOMIC DNA]</scope>
    <source>
        <strain evidence="4">Wild caught</strain>
    </source>
</reference>
<dbReference type="GeneTree" id="ENSGT01150000286973"/>
<feature type="domain" description="C-type lectin" evidence="2">
    <location>
        <begin position="310"/>
        <end position="369"/>
    </location>
</feature>
<dbReference type="PANTHER" id="PTHR45784:SF5">
    <property type="entry name" value="C-TYPE LECTIN DOMAIN FAMILY 20 MEMBER A-RELATED"/>
    <property type="match status" value="1"/>
</dbReference>
<reference evidence="3" key="3">
    <citation type="submission" date="2025-09" db="UniProtKB">
        <authorList>
            <consortium name="Ensembl"/>
        </authorList>
    </citation>
    <scope>IDENTIFICATION</scope>
</reference>
<dbReference type="EMBL" id="AFYH01246153">
    <property type="status" value="NOT_ANNOTATED_CDS"/>
    <property type="molecule type" value="Genomic_DNA"/>
</dbReference>
<accession>H2ZZL3</accession>
<dbReference type="InterPro" id="IPR016186">
    <property type="entry name" value="C-type_lectin-like/link_sf"/>
</dbReference>